<proteinExistence type="predicted"/>
<dbReference type="InterPro" id="IPR012337">
    <property type="entry name" value="RNaseH-like_sf"/>
</dbReference>
<evidence type="ECO:0000313" key="2">
    <source>
        <dbReference type="EMBL" id="CAL4059904.1"/>
    </source>
</evidence>
<organism evidence="2 3">
    <name type="scientific">Meganyctiphanes norvegica</name>
    <name type="common">Northern krill</name>
    <name type="synonym">Thysanopoda norvegica</name>
    <dbReference type="NCBI Taxonomy" id="48144"/>
    <lineage>
        <taxon>Eukaryota</taxon>
        <taxon>Metazoa</taxon>
        <taxon>Ecdysozoa</taxon>
        <taxon>Arthropoda</taxon>
        <taxon>Crustacea</taxon>
        <taxon>Multicrustacea</taxon>
        <taxon>Malacostraca</taxon>
        <taxon>Eumalacostraca</taxon>
        <taxon>Eucarida</taxon>
        <taxon>Euphausiacea</taxon>
        <taxon>Euphausiidae</taxon>
        <taxon>Meganyctiphanes</taxon>
    </lineage>
</organism>
<evidence type="ECO:0000259" key="1">
    <source>
        <dbReference type="Pfam" id="PF05699"/>
    </source>
</evidence>
<name>A0AAV2PJF8_MEGNR</name>
<accession>A0AAV2PJF8</accession>
<feature type="domain" description="HAT C-terminal dimerisation" evidence="1">
    <location>
        <begin position="6"/>
        <end position="60"/>
    </location>
</feature>
<dbReference type="AlphaFoldDB" id="A0AAV2PJF8"/>
<dbReference type="GO" id="GO:0046983">
    <property type="term" value="F:protein dimerization activity"/>
    <property type="evidence" value="ECO:0007669"/>
    <property type="project" value="InterPro"/>
</dbReference>
<sequence>MEIKDQNNEPKYPMISKVVRCCLTISEANASVERIFSQISHILNKECNRLSLDSVKGLLHCKEMCYKAKIDERLIYNAKTAYARYNARNALKAASTEVTRKKTIE</sequence>
<dbReference type="EMBL" id="CAXKWB010000234">
    <property type="protein sequence ID" value="CAL4059904.1"/>
    <property type="molecule type" value="Genomic_DNA"/>
</dbReference>
<protein>
    <recommendedName>
        <fullName evidence="1">HAT C-terminal dimerisation domain-containing protein</fullName>
    </recommendedName>
</protein>
<dbReference type="SUPFAM" id="SSF53098">
    <property type="entry name" value="Ribonuclease H-like"/>
    <property type="match status" value="1"/>
</dbReference>
<dbReference type="InterPro" id="IPR008906">
    <property type="entry name" value="HATC_C_dom"/>
</dbReference>
<evidence type="ECO:0000313" key="3">
    <source>
        <dbReference type="Proteomes" id="UP001497623"/>
    </source>
</evidence>
<reference evidence="2 3" key="1">
    <citation type="submission" date="2024-05" db="EMBL/GenBank/DDBJ databases">
        <authorList>
            <person name="Wallberg A."/>
        </authorList>
    </citation>
    <scope>NUCLEOTIDE SEQUENCE [LARGE SCALE GENOMIC DNA]</scope>
</reference>
<gene>
    <name evidence="2" type="ORF">MNOR_LOCUS947</name>
</gene>
<dbReference type="Proteomes" id="UP001497623">
    <property type="component" value="Unassembled WGS sequence"/>
</dbReference>
<keyword evidence="3" id="KW-1185">Reference proteome</keyword>
<comment type="caution">
    <text evidence="2">The sequence shown here is derived from an EMBL/GenBank/DDBJ whole genome shotgun (WGS) entry which is preliminary data.</text>
</comment>
<dbReference type="Pfam" id="PF05699">
    <property type="entry name" value="Dimer_Tnp_hAT"/>
    <property type="match status" value="1"/>
</dbReference>